<accession>A0A9E7FWD2</accession>
<dbReference type="GO" id="GO:0070461">
    <property type="term" value="C:SAGA-type complex"/>
    <property type="evidence" value="ECO:0007669"/>
    <property type="project" value="UniProtKB-ARBA"/>
</dbReference>
<feature type="region of interest" description="Disordered" evidence="18">
    <location>
        <begin position="104"/>
        <end position="135"/>
    </location>
</feature>
<keyword evidence="5" id="KW-0732">Signal</keyword>
<feature type="compositionally biased region" description="Acidic residues" evidence="18">
    <location>
        <begin position="1362"/>
        <end position="1371"/>
    </location>
</feature>
<dbReference type="PANTHER" id="PTHR46084:SF23">
    <property type="entry name" value="OS07G0693000 PROTEIN"/>
    <property type="match status" value="1"/>
</dbReference>
<reference evidence="20" key="1">
    <citation type="submission" date="2022-05" db="EMBL/GenBank/DDBJ databases">
        <title>The Musa troglodytarum L. genome provides insights into the mechanism of non-climacteric behaviour and enrichment of carotenoids.</title>
        <authorList>
            <person name="Wang J."/>
        </authorList>
    </citation>
    <scope>NUCLEOTIDE SEQUENCE</scope>
    <source>
        <tissue evidence="20">Leaf</tissue>
    </source>
</reference>
<dbReference type="InterPro" id="IPR001611">
    <property type="entry name" value="Leu-rich_rpt"/>
</dbReference>
<dbReference type="GO" id="GO:0006325">
    <property type="term" value="P:chromatin organization"/>
    <property type="evidence" value="ECO:0007669"/>
    <property type="project" value="UniProtKB-KW"/>
</dbReference>
<evidence type="ECO:0000259" key="19">
    <source>
        <dbReference type="PROSITE" id="PS50011"/>
    </source>
</evidence>
<evidence type="ECO:0000256" key="4">
    <source>
        <dbReference type="ARBA" id="ARBA00022723"/>
    </source>
</evidence>
<dbReference type="InterPro" id="IPR032675">
    <property type="entry name" value="LRR_dom_sf"/>
</dbReference>
<dbReference type="Gene3D" id="3.30.200.20">
    <property type="entry name" value="Phosphorylase Kinase, domain 1"/>
    <property type="match status" value="1"/>
</dbReference>
<evidence type="ECO:0000256" key="7">
    <source>
        <dbReference type="ARBA" id="ARBA00022771"/>
    </source>
</evidence>
<feature type="compositionally biased region" description="Low complexity" evidence="18">
    <location>
        <begin position="709"/>
        <end position="727"/>
    </location>
</feature>
<dbReference type="GO" id="GO:0005524">
    <property type="term" value="F:ATP binding"/>
    <property type="evidence" value="ECO:0007669"/>
    <property type="project" value="InterPro"/>
</dbReference>
<dbReference type="Proteomes" id="UP001055439">
    <property type="component" value="Chromosome 5"/>
</dbReference>
<evidence type="ECO:0000256" key="1">
    <source>
        <dbReference type="ARBA" id="ARBA00004123"/>
    </source>
</evidence>
<feature type="compositionally biased region" description="Pro residues" evidence="18">
    <location>
        <begin position="767"/>
        <end position="777"/>
    </location>
</feature>
<dbReference type="GO" id="GO:0071819">
    <property type="term" value="C:DUBm complex"/>
    <property type="evidence" value="ECO:0007669"/>
    <property type="project" value="UniProtKB-ARBA"/>
</dbReference>
<keyword evidence="2" id="KW-0433">Leucine-rich repeat</keyword>
<dbReference type="PANTHER" id="PTHR46084">
    <property type="entry name" value="PROTEIN MALE DISCOVERER 2"/>
    <property type="match status" value="1"/>
</dbReference>
<feature type="domain" description="Protein kinase" evidence="19">
    <location>
        <begin position="880"/>
        <end position="1152"/>
    </location>
</feature>
<evidence type="ECO:0000313" key="21">
    <source>
        <dbReference type="Proteomes" id="UP001055439"/>
    </source>
</evidence>
<comment type="similarity">
    <text evidence="17">Belongs to the SGF11 family.</text>
</comment>
<evidence type="ECO:0000256" key="10">
    <source>
        <dbReference type="ARBA" id="ARBA00022989"/>
    </source>
</evidence>
<evidence type="ECO:0000256" key="17">
    <source>
        <dbReference type="RuleBase" id="RU261113"/>
    </source>
</evidence>
<evidence type="ECO:0000256" key="11">
    <source>
        <dbReference type="ARBA" id="ARBA00023015"/>
    </source>
</evidence>
<dbReference type="PROSITE" id="PS50011">
    <property type="entry name" value="PROTEIN_KINASE_DOM"/>
    <property type="match status" value="1"/>
</dbReference>
<keyword evidence="8" id="KW-0862">Zinc</keyword>
<evidence type="ECO:0000256" key="12">
    <source>
        <dbReference type="ARBA" id="ARBA00023136"/>
    </source>
</evidence>
<evidence type="ECO:0000256" key="16">
    <source>
        <dbReference type="ARBA" id="ARBA00046288"/>
    </source>
</evidence>
<dbReference type="InterPro" id="IPR013210">
    <property type="entry name" value="LRR_N_plant-typ"/>
</dbReference>
<dbReference type="Gene3D" id="3.80.10.10">
    <property type="entry name" value="Ribonuclease Inhibitor"/>
    <property type="match status" value="1"/>
</dbReference>
<sequence>MDDLEEHYINIDLRDDDLAANDHQAEPENITLFDTFGSGVAETDLYNHFERFDIGDDETHINFTPQEEPEFEAPLRPSLPHEDEIRSFTHLRNLLESFFAAGNHQTEEKEEQKANVEDVQRQQPVKRKAHRKPSHRIMDDKQLMIPGNIYQLWLQDTSDIVSKRGRTVMQCLRAGNPIRSTKISHLMDLPPVALVSGLEMFPAKVHYPAPLMELWRKCTEVNISPSGDKSPPAQQREVTETVKPLEEVQGEIGSNTLDDSIEKLRANLENLDFQGFDDGFGIDHFVTPGSSGQSSKSMPSSGSGHAFMPLEPEIQLPSVRSKRKQHSSSKSFRNLDPVEEELPLRQDARGSKIRRLSETGPTPDFGPSHHPHPVPQLNFPSPPSLLLSEIKTTGPIPLPFIPKDRVLIAAIDQPQAQRSDCALAPSLRAPSLRSLHLPALCLCFFRPLGFSSLAGVFLPPEIALFGLMTPKASDSVTGARGIPLLSWLLLASLLPWRLQLGASIDDEARALLSFKANTEFDPYGALADWEEADEVDSCFWFGVRCDAGRVVALNLKDLCLKGKLAPELGQLIHLKSLILSNNSFYGVIPEELSALQNLEVLDLGHNNLTGPLPTFLSHLLSLRILILTDNGFVGSMSSVLHELNILSEVQFDEDMLSSNKGLITRNLKNATIRRLLQLANHSPAAAAAAAPAPAPASLHNSRHRKRNKNNTNIRTPSAGPSSSSVPPENSHTPFLHPTHAPVVSPSPSASAPSIALPSSPSSHHVPAPAPVIEPPTSVPHNQTKFDLAPSPVSILIPPPIGSPAAAANTHKKHARLWVLSSIASAVSFLLAISAVYLLCWRANKVVTIRPWATGLSGQLQKAFVTGVPALKRSELVAACEDFSNIIGSLSGCMLYKGTLSSGVEIAVISTVVKSAKDWSKQSVTQFRKKVTMLSKLNHKNFVNLLGYCEESEPFSRMMVFEYAPNGTLFEHLHVKEAEHLDWRTRLRIAMGIAYCLEHMHQLNPPIILGSLDSSTVYLTDDYAAKVSDVQFWTGSKDTGSGSGSSSPLSDAESIVHRFGMLLLEILSGRLPFSEEDGLLEQWALCYLNGEKPFKDSIDPTLKSFDEETCDALCKVICCCIQPEAKERPTMAEVTKRMRDITAMPPDGATPKFRKKIVLVPFRLPSANPVSGPPPGLCFLLRLWAWRAAAAVGLISSRSGVPALAIVGSRREHASRCFEDLLESIVVDVASECHRIARLGLDRNLEDEEEELRLSAQARVADPGSSGESNSKNVVDIFGQTHPAIAGDTFNCMNCGRPVTAGRFAPHLEKCMGKGRKARTKATRSSTIARNRHSRGSPVTVYAPYSNATNSNRIPNGTTAGEEYTDYTFEEP</sequence>
<organism evidence="20 21">
    <name type="scientific">Musa troglodytarum</name>
    <name type="common">fe'i banana</name>
    <dbReference type="NCBI Taxonomy" id="320322"/>
    <lineage>
        <taxon>Eukaryota</taxon>
        <taxon>Viridiplantae</taxon>
        <taxon>Streptophyta</taxon>
        <taxon>Embryophyta</taxon>
        <taxon>Tracheophyta</taxon>
        <taxon>Spermatophyta</taxon>
        <taxon>Magnoliopsida</taxon>
        <taxon>Liliopsida</taxon>
        <taxon>Zingiberales</taxon>
        <taxon>Musaceae</taxon>
        <taxon>Musa</taxon>
    </lineage>
</organism>
<dbReference type="CDD" id="cd21793">
    <property type="entry name" value="Rad21_Rec8_M_AtSYN1-like"/>
    <property type="match status" value="1"/>
</dbReference>
<keyword evidence="9" id="KW-0156">Chromatin regulator</keyword>
<evidence type="ECO:0000313" key="20">
    <source>
        <dbReference type="EMBL" id="URE02308.1"/>
    </source>
</evidence>
<protein>
    <recommendedName>
        <fullName evidence="17">SAGA-associated factor 11</fullName>
    </recommendedName>
</protein>
<keyword evidence="12" id="KW-0472">Membrane</keyword>
<dbReference type="FunFam" id="3.80.10.10:FF:000400">
    <property type="entry name" value="Nuclear pore complex protein NUP107"/>
    <property type="match status" value="1"/>
</dbReference>
<evidence type="ECO:0000256" key="2">
    <source>
        <dbReference type="ARBA" id="ARBA00022614"/>
    </source>
</evidence>
<comment type="subcellular location">
    <subcellularLocation>
        <location evidence="16">Endomembrane system</location>
        <topology evidence="16">Single-pass type I membrane protein</topology>
    </subcellularLocation>
    <subcellularLocation>
        <location evidence="1 17">Nucleus</location>
    </subcellularLocation>
</comment>
<keyword evidence="3" id="KW-0812">Transmembrane</keyword>
<keyword evidence="6" id="KW-0677">Repeat</keyword>
<feature type="compositionally biased region" description="Basic residues" evidence="18">
    <location>
        <begin position="1312"/>
        <end position="1321"/>
    </location>
</feature>
<keyword evidence="10" id="KW-1133">Transmembrane helix</keyword>
<keyword evidence="15" id="KW-0539">Nucleus</keyword>
<dbReference type="Gene3D" id="3.30.160.60">
    <property type="entry name" value="Classic Zinc Finger"/>
    <property type="match status" value="1"/>
</dbReference>
<dbReference type="Pfam" id="PF13855">
    <property type="entry name" value="LRR_8"/>
    <property type="match status" value="1"/>
</dbReference>
<evidence type="ECO:0000256" key="5">
    <source>
        <dbReference type="ARBA" id="ARBA00022729"/>
    </source>
</evidence>
<feature type="region of interest" description="Disordered" evidence="18">
    <location>
        <begin position="284"/>
        <end position="378"/>
    </location>
</feature>
<dbReference type="InterPro" id="IPR001245">
    <property type="entry name" value="Ser-Thr/Tyr_kinase_cat_dom"/>
</dbReference>
<feature type="compositionally biased region" description="Polar residues" evidence="18">
    <location>
        <begin position="1345"/>
        <end position="1358"/>
    </location>
</feature>
<dbReference type="InterPro" id="IPR013246">
    <property type="entry name" value="SAGA_su_Sgf11"/>
</dbReference>
<evidence type="ECO:0000256" key="18">
    <source>
        <dbReference type="SAM" id="MobiDB-lite"/>
    </source>
</evidence>
<dbReference type="EMBL" id="CP097507">
    <property type="protein sequence ID" value="URE02311.1"/>
    <property type="molecule type" value="Genomic_DNA"/>
</dbReference>
<name>A0A9E7FWD2_9LILI</name>
<evidence type="ECO:0000256" key="6">
    <source>
        <dbReference type="ARBA" id="ARBA00022737"/>
    </source>
</evidence>
<dbReference type="SUPFAM" id="SSF56112">
    <property type="entry name" value="Protein kinase-like (PK-like)"/>
    <property type="match status" value="1"/>
</dbReference>
<dbReference type="FunFam" id="3.30.160.60:FF:000118">
    <property type="entry name" value="Ataxin-7-like protein 3"/>
    <property type="match status" value="1"/>
</dbReference>
<proteinExistence type="inferred from homology"/>
<evidence type="ECO:0000256" key="13">
    <source>
        <dbReference type="ARBA" id="ARBA00023159"/>
    </source>
</evidence>
<dbReference type="GO" id="GO:0012505">
    <property type="term" value="C:endomembrane system"/>
    <property type="evidence" value="ECO:0007669"/>
    <property type="project" value="UniProtKB-SubCell"/>
</dbReference>
<dbReference type="InterPro" id="IPR011009">
    <property type="entry name" value="Kinase-like_dom_sf"/>
</dbReference>
<feature type="compositionally biased region" description="Low complexity" evidence="18">
    <location>
        <begin position="289"/>
        <end position="304"/>
    </location>
</feature>
<dbReference type="OrthoDB" id="291737at2759"/>
<keyword evidence="7" id="KW-0863">Zinc-finger</keyword>
<dbReference type="FunFam" id="3.30.200.20:FF:000489">
    <property type="entry name" value="Inactive receptor-like serine/threonine-protein kinase"/>
    <property type="match status" value="1"/>
</dbReference>
<evidence type="ECO:0000256" key="8">
    <source>
        <dbReference type="ARBA" id="ARBA00022833"/>
    </source>
</evidence>
<evidence type="ECO:0000256" key="3">
    <source>
        <dbReference type="ARBA" id="ARBA00022692"/>
    </source>
</evidence>
<dbReference type="Pfam" id="PF08263">
    <property type="entry name" value="LRRNT_2"/>
    <property type="match status" value="1"/>
</dbReference>
<keyword evidence="11" id="KW-0805">Transcription regulation</keyword>
<dbReference type="InterPro" id="IPR000719">
    <property type="entry name" value="Prot_kinase_dom"/>
</dbReference>
<feature type="compositionally biased region" description="Low complexity" evidence="18">
    <location>
        <begin position="736"/>
        <end position="766"/>
    </location>
</feature>
<keyword evidence="21" id="KW-1185">Reference proteome</keyword>
<dbReference type="GO" id="GO:0004672">
    <property type="term" value="F:protein kinase activity"/>
    <property type="evidence" value="ECO:0007669"/>
    <property type="project" value="InterPro"/>
</dbReference>
<feature type="region of interest" description="Disordered" evidence="18">
    <location>
        <begin position="686"/>
        <end position="784"/>
    </location>
</feature>
<dbReference type="Pfam" id="PF07714">
    <property type="entry name" value="PK_Tyr_Ser-Thr"/>
    <property type="match status" value="1"/>
</dbReference>
<evidence type="ECO:0000256" key="14">
    <source>
        <dbReference type="ARBA" id="ARBA00023163"/>
    </source>
</evidence>
<keyword evidence="14" id="KW-0804">Transcription</keyword>
<gene>
    <name evidence="20" type="ORF">MUK42_19636</name>
</gene>
<keyword evidence="13 17" id="KW-0010">Activator</keyword>
<dbReference type="Pfam" id="PF08209">
    <property type="entry name" value="Sgf11"/>
    <property type="match status" value="1"/>
</dbReference>
<feature type="region of interest" description="Disordered" evidence="18">
    <location>
        <begin position="1312"/>
        <end position="1371"/>
    </location>
</feature>
<dbReference type="EMBL" id="CP097507">
    <property type="protein sequence ID" value="URE02308.1"/>
    <property type="molecule type" value="Genomic_DNA"/>
</dbReference>
<dbReference type="Gene3D" id="1.10.510.10">
    <property type="entry name" value="Transferase(Phosphotransferase) domain 1"/>
    <property type="match status" value="1"/>
</dbReference>
<dbReference type="SUPFAM" id="SSF52058">
    <property type="entry name" value="L domain-like"/>
    <property type="match status" value="1"/>
</dbReference>
<feature type="compositionally biased region" description="Basic and acidic residues" evidence="18">
    <location>
        <begin position="105"/>
        <end position="120"/>
    </location>
</feature>
<feature type="compositionally biased region" description="Basic residues" evidence="18">
    <location>
        <begin position="124"/>
        <end position="135"/>
    </location>
</feature>
<evidence type="ECO:0000256" key="15">
    <source>
        <dbReference type="ARBA" id="ARBA00023242"/>
    </source>
</evidence>
<keyword evidence="4" id="KW-0479">Metal-binding</keyword>
<dbReference type="GO" id="GO:0008270">
    <property type="term" value="F:zinc ion binding"/>
    <property type="evidence" value="ECO:0007669"/>
    <property type="project" value="UniProtKB-KW"/>
</dbReference>
<evidence type="ECO:0000256" key="9">
    <source>
        <dbReference type="ARBA" id="ARBA00022853"/>
    </source>
</evidence>